<evidence type="ECO:0000313" key="3">
    <source>
        <dbReference type="Proteomes" id="UP000226592"/>
    </source>
</evidence>
<evidence type="ECO:0000259" key="1">
    <source>
        <dbReference type="PROSITE" id="PS51186"/>
    </source>
</evidence>
<gene>
    <name evidence="2" type="ORF">CL943_02275</name>
</gene>
<reference evidence="3" key="1">
    <citation type="submission" date="2017-09" db="EMBL/GenBank/DDBJ databases">
        <title>The Reconstruction of 2,631 Draft Metagenome-Assembled Genomes from the Global Oceans.</title>
        <authorList>
            <person name="Tully B.J."/>
            <person name="Graham E.D."/>
            <person name="Heidelberg J.F."/>
        </authorList>
    </citation>
    <scope>NUCLEOTIDE SEQUENCE [LARGE SCALE GENOMIC DNA]</scope>
</reference>
<sequence>MEIVYAHVLRDDLLDQLVEAWREYKRETGFRTPDIPKERFKGIPIAVAISGNKVIGFIEGHPKAGVVNKLYIRAGNRKQGVGTALMRNFAQQAMAHHQQIKATGPFSGPGLTFLKKIGGQRKQGQNMFELPANSIKWRRKPK</sequence>
<evidence type="ECO:0000313" key="2">
    <source>
        <dbReference type="EMBL" id="MAG22108.1"/>
    </source>
</evidence>
<dbReference type="Proteomes" id="UP000226592">
    <property type="component" value="Unassembled WGS sequence"/>
</dbReference>
<dbReference type="InterPro" id="IPR000182">
    <property type="entry name" value="GNAT_dom"/>
</dbReference>
<dbReference type="EMBL" id="NZBU01000008">
    <property type="protein sequence ID" value="MAG22108.1"/>
    <property type="molecule type" value="Genomic_DNA"/>
</dbReference>
<accession>A0A2D6M101</accession>
<organism evidence="2 3">
    <name type="scientific">Candidatus Iainarchaeum sp</name>
    <dbReference type="NCBI Taxonomy" id="3101447"/>
    <lineage>
        <taxon>Archaea</taxon>
        <taxon>Candidatus Iainarchaeota</taxon>
        <taxon>Candidatus Iainarchaeia</taxon>
        <taxon>Candidatus Iainarchaeales</taxon>
        <taxon>Candidatus Iainarchaeaceae</taxon>
        <taxon>Candidatus Iainarchaeum</taxon>
    </lineage>
</organism>
<name>A0A2D6M101_9ARCH</name>
<dbReference type="Pfam" id="PF00583">
    <property type="entry name" value="Acetyltransf_1"/>
    <property type="match status" value="1"/>
</dbReference>
<feature type="domain" description="N-acetyltransferase" evidence="1">
    <location>
        <begin position="1"/>
        <end position="142"/>
    </location>
</feature>
<dbReference type="Gene3D" id="3.40.630.30">
    <property type="match status" value="1"/>
</dbReference>
<dbReference type="CDD" id="cd04301">
    <property type="entry name" value="NAT_SF"/>
    <property type="match status" value="1"/>
</dbReference>
<proteinExistence type="predicted"/>
<protein>
    <recommendedName>
        <fullName evidence="1">N-acetyltransferase domain-containing protein</fullName>
    </recommendedName>
</protein>
<dbReference type="GO" id="GO:0016747">
    <property type="term" value="F:acyltransferase activity, transferring groups other than amino-acyl groups"/>
    <property type="evidence" value="ECO:0007669"/>
    <property type="project" value="InterPro"/>
</dbReference>
<dbReference type="SUPFAM" id="SSF55729">
    <property type="entry name" value="Acyl-CoA N-acyltransferases (Nat)"/>
    <property type="match status" value="1"/>
</dbReference>
<dbReference type="PROSITE" id="PS51186">
    <property type="entry name" value="GNAT"/>
    <property type="match status" value="1"/>
</dbReference>
<dbReference type="InterPro" id="IPR016181">
    <property type="entry name" value="Acyl_CoA_acyltransferase"/>
</dbReference>
<dbReference type="AlphaFoldDB" id="A0A2D6M101"/>
<comment type="caution">
    <text evidence="2">The sequence shown here is derived from an EMBL/GenBank/DDBJ whole genome shotgun (WGS) entry which is preliminary data.</text>
</comment>